<keyword evidence="8" id="KW-1185">Reference proteome</keyword>
<accession>A0A291M377</accession>
<name>A0A291M377_9RHOB</name>
<evidence type="ECO:0000313" key="7">
    <source>
        <dbReference type="EMBL" id="ATI43307.1"/>
    </source>
</evidence>
<dbReference type="Pfam" id="PF06629">
    <property type="entry name" value="MipA"/>
    <property type="match status" value="1"/>
</dbReference>
<evidence type="ECO:0000256" key="2">
    <source>
        <dbReference type="ARBA" id="ARBA00005722"/>
    </source>
</evidence>
<feature type="chain" id="PRO_5012877763" description="MltA-interacting MipA" evidence="6">
    <location>
        <begin position="19"/>
        <end position="270"/>
    </location>
</feature>
<evidence type="ECO:0000313" key="8">
    <source>
        <dbReference type="Proteomes" id="UP000219050"/>
    </source>
</evidence>
<evidence type="ECO:0000256" key="3">
    <source>
        <dbReference type="ARBA" id="ARBA00022729"/>
    </source>
</evidence>
<keyword evidence="3 6" id="KW-0732">Signal</keyword>
<dbReference type="AlphaFoldDB" id="A0A291M377"/>
<evidence type="ECO:0000256" key="6">
    <source>
        <dbReference type="SAM" id="SignalP"/>
    </source>
</evidence>
<dbReference type="OrthoDB" id="5462484at2"/>
<evidence type="ECO:0000256" key="1">
    <source>
        <dbReference type="ARBA" id="ARBA00004442"/>
    </source>
</evidence>
<dbReference type="GO" id="GO:0009279">
    <property type="term" value="C:cell outer membrane"/>
    <property type="evidence" value="ECO:0007669"/>
    <property type="project" value="UniProtKB-SubCell"/>
</dbReference>
<comment type="similarity">
    <text evidence="2">Belongs to the MipA/OmpV family.</text>
</comment>
<gene>
    <name evidence="7" type="ORF">CBW24_04555</name>
</gene>
<dbReference type="Proteomes" id="UP000219050">
    <property type="component" value="Chromosome"/>
</dbReference>
<organism evidence="7 8">
    <name type="scientific">Pacificitalea manganoxidans</name>
    <dbReference type="NCBI Taxonomy" id="1411902"/>
    <lineage>
        <taxon>Bacteria</taxon>
        <taxon>Pseudomonadati</taxon>
        <taxon>Pseudomonadota</taxon>
        <taxon>Alphaproteobacteria</taxon>
        <taxon>Rhodobacterales</taxon>
        <taxon>Paracoccaceae</taxon>
        <taxon>Pacificitalea</taxon>
    </lineage>
</organism>
<dbReference type="EMBL" id="CP021404">
    <property type="protein sequence ID" value="ATI43307.1"/>
    <property type="molecule type" value="Genomic_DNA"/>
</dbReference>
<dbReference type="InterPro" id="IPR010583">
    <property type="entry name" value="MipA"/>
</dbReference>
<keyword evidence="4" id="KW-0472">Membrane</keyword>
<dbReference type="PANTHER" id="PTHR38776:SF1">
    <property type="entry name" value="MLTA-INTERACTING PROTEIN-RELATED"/>
    <property type="match status" value="1"/>
</dbReference>
<dbReference type="KEGG" id="cmag:CBW24_04555"/>
<evidence type="ECO:0008006" key="9">
    <source>
        <dbReference type="Google" id="ProtNLM"/>
    </source>
</evidence>
<sequence length="270" mass="28682">MLSSAAFVLTIAATPALAGNVDPVMIEPAPVTPVAAPAAAPAFVFSLRGGVATAPEYFGSDEYTVGPDLGFRFHGLRLGGLEFGDPDPLATRRGLSFRGSFRYVDEIDTSEYDELDGLDDVDATYELGGGVSYGGANYMVFADARYGIGGHESWVAELGGDIIARPTEKLSITFGPRFLLGDDGYADTYFSVDDDEAGTLDAYDADGGLITAGVELGARYQFNQDWGIESALTYDKFVNDAADSPIVEAGSDEQWGLRLGITRRFTIGAF</sequence>
<protein>
    <recommendedName>
        <fullName evidence="9">MltA-interacting MipA</fullName>
    </recommendedName>
</protein>
<reference evidence="7 8" key="1">
    <citation type="submission" date="2017-05" db="EMBL/GenBank/DDBJ databases">
        <title>Comparative genomic and metabolic analysis of manganese-oxidizing mechanisms in Celeribater manganoxidans DY25T: its adaption to the environment of polymetallic nodule.</title>
        <authorList>
            <person name="Wang X."/>
        </authorList>
    </citation>
    <scope>NUCLEOTIDE SEQUENCE [LARGE SCALE GENOMIC DNA]</scope>
    <source>
        <strain evidence="7 8">DY25</strain>
    </source>
</reference>
<keyword evidence="5" id="KW-0998">Cell outer membrane</keyword>
<evidence type="ECO:0000256" key="5">
    <source>
        <dbReference type="ARBA" id="ARBA00023237"/>
    </source>
</evidence>
<proteinExistence type="inferred from homology"/>
<feature type="signal peptide" evidence="6">
    <location>
        <begin position="1"/>
        <end position="18"/>
    </location>
</feature>
<comment type="subcellular location">
    <subcellularLocation>
        <location evidence="1">Cell outer membrane</location>
    </subcellularLocation>
</comment>
<dbReference type="PANTHER" id="PTHR38776">
    <property type="entry name" value="MLTA-INTERACTING PROTEIN-RELATED"/>
    <property type="match status" value="1"/>
</dbReference>
<evidence type="ECO:0000256" key="4">
    <source>
        <dbReference type="ARBA" id="ARBA00023136"/>
    </source>
</evidence>